<reference evidence="1" key="1">
    <citation type="journal article" date="2019" name="bioRxiv">
        <title>The Genome of the Zebra Mussel, Dreissena polymorpha: A Resource for Invasive Species Research.</title>
        <authorList>
            <person name="McCartney M.A."/>
            <person name="Auch B."/>
            <person name="Kono T."/>
            <person name="Mallez S."/>
            <person name="Zhang Y."/>
            <person name="Obille A."/>
            <person name="Becker A."/>
            <person name="Abrahante J.E."/>
            <person name="Garbe J."/>
            <person name="Badalamenti J.P."/>
            <person name="Herman A."/>
            <person name="Mangelson H."/>
            <person name="Liachko I."/>
            <person name="Sullivan S."/>
            <person name="Sone E.D."/>
            <person name="Koren S."/>
            <person name="Silverstein K.A.T."/>
            <person name="Beckman K.B."/>
            <person name="Gohl D.M."/>
        </authorList>
    </citation>
    <scope>NUCLEOTIDE SEQUENCE</scope>
    <source>
        <strain evidence="1">Duluth1</strain>
        <tissue evidence="1">Whole animal</tissue>
    </source>
</reference>
<accession>A0A9D4HG11</accession>
<evidence type="ECO:0000313" key="1">
    <source>
        <dbReference type="EMBL" id="KAH3715641.1"/>
    </source>
</evidence>
<reference evidence="1" key="2">
    <citation type="submission" date="2020-11" db="EMBL/GenBank/DDBJ databases">
        <authorList>
            <person name="McCartney M.A."/>
            <person name="Auch B."/>
            <person name="Kono T."/>
            <person name="Mallez S."/>
            <person name="Becker A."/>
            <person name="Gohl D.M."/>
            <person name="Silverstein K.A.T."/>
            <person name="Koren S."/>
            <person name="Bechman K.B."/>
            <person name="Herman A."/>
            <person name="Abrahante J.E."/>
            <person name="Garbe J."/>
        </authorList>
    </citation>
    <scope>NUCLEOTIDE SEQUENCE</scope>
    <source>
        <strain evidence="1">Duluth1</strain>
        <tissue evidence="1">Whole animal</tissue>
    </source>
</reference>
<gene>
    <name evidence="1" type="ORF">DPMN_058353</name>
</gene>
<keyword evidence="2" id="KW-1185">Reference proteome</keyword>
<protein>
    <submittedName>
        <fullName evidence="1">Uncharacterized protein</fullName>
    </submittedName>
</protein>
<dbReference type="EMBL" id="JAIWYP010000013">
    <property type="protein sequence ID" value="KAH3715641.1"/>
    <property type="molecule type" value="Genomic_DNA"/>
</dbReference>
<proteinExistence type="predicted"/>
<sequence length="114" mass="12543">MCILYVCNSVQVLAATNATTLRQTAVTPTRRPIMTPQRHPGGTFISMYTPEARQATTIHRNQAAIGVTRARQATTIHRNQAAIGVTSPRDTGGKMRALPMTKKHILIKAKCLKY</sequence>
<comment type="caution">
    <text evidence="1">The sequence shown here is derived from an EMBL/GenBank/DDBJ whole genome shotgun (WGS) entry which is preliminary data.</text>
</comment>
<dbReference type="Proteomes" id="UP000828390">
    <property type="component" value="Unassembled WGS sequence"/>
</dbReference>
<evidence type="ECO:0000313" key="2">
    <source>
        <dbReference type="Proteomes" id="UP000828390"/>
    </source>
</evidence>
<dbReference type="AlphaFoldDB" id="A0A9D4HG11"/>
<organism evidence="1 2">
    <name type="scientific">Dreissena polymorpha</name>
    <name type="common">Zebra mussel</name>
    <name type="synonym">Mytilus polymorpha</name>
    <dbReference type="NCBI Taxonomy" id="45954"/>
    <lineage>
        <taxon>Eukaryota</taxon>
        <taxon>Metazoa</taxon>
        <taxon>Spiralia</taxon>
        <taxon>Lophotrochozoa</taxon>
        <taxon>Mollusca</taxon>
        <taxon>Bivalvia</taxon>
        <taxon>Autobranchia</taxon>
        <taxon>Heteroconchia</taxon>
        <taxon>Euheterodonta</taxon>
        <taxon>Imparidentia</taxon>
        <taxon>Neoheterodontei</taxon>
        <taxon>Myida</taxon>
        <taxon>Dreissenoidea</taxon>
        <taxon>Dreissenidae</taxon>
        <taxon>Dreissena</taxon>
    </lineage>
</organism>
<name>A0A9D4HG11_DREPO</name>